<dbReference type="Gene3D" id="2.40.50.220">
    <property type="entry name" value="EutN/Ccml"/>
    <property type="match status" value="1"/>
</dbReference>
<comment type="caution">
    <text evidence="4">The sequence shown here is derived from an EMBL/GenBank/DDBJ whole genome shotgun (WGS) entry which is preliminary data.</text>
</comment>
<dbReference type="STRING" id="270498.CHK_3031"/>
<dbReference type="RefSeq" id="WP_046444790.1">
    <property type="nucleotide sequence ID" value="NZ_LAYJ01000133.1"/>
</dbReference>
<evidence type="ECO:0000256" key="1">
    <source>
        <dbReference type="ARBA" id="ARBA00023587"/>
    </source>
</evidence>
<dbReference type="EMBL" id="LAYJ01000133">
    <property type="protein sequence ID" value="KKI49453.1"/>
    <property type="molecule type" value="Genomic_DNA"/>
</dbReference>
<gene>
    <name evidence="4" type="ORF">CHK_3031</name>
</gene>
<accession>A0A0M2NB28</accession>
<evidence type="ECO:0000313" key="5">
    <source>
        <dbReference type="Proteomes" id="UP000034076"/>
    </source>
</evidence>
<organism evidence="4 5">
    <name type="scientific">Christensenella hongkongensis</name>
    <dbReference type="NCBI Taxonomy" id="270498"/>
    <lineage>
        <taxon>Bacteria</taxon>
        <taxon>Bacillati</taxon>
        <taxon>Bacillota</taxon>
        <taxon>Clostridia</taxon>
        <taxon>Christensenellales</taxon>
        <taxon>Christensenellaceae</taxon>
        <taxon>Christensenella</taxon>
    </lineage>
</organism>
<sequence>MQIARVKGTVVSTNKSDKLTGLKLLIVKPIDIETFEEKGSLMVAIDAVGAGEGEIVMCVGGSSSRQTAITDGKPVDQSIVAIIDSVDVDGKRVFEKFAAFE</sequence>
<proteinExistence type="predicted"/>
<evidence type="ECO:0000256" key="3">
    <source>
        <dbReference type="ARBA" id="ARBA00024446"/>
    </source>
</evidence>
<dbReference type="PANTHER" id="PTHR36539">
    <property type="entry name" value="ETHANOLAMINE UTILIZATION PROTEIN EUTN"/>
    <property type="match status" value="1"/>
</dbReference>
<dbReference type="CDD" id="cd01614">
    <property type="entry name" value="EutN_CcmL"/>
    <property type="match status" value="1"/>
</dbReference>
<dbReference type="AlphaFoldDB" id="A0A0M2NB28"/>
<keyword evidence="2" id="KW-1282">Carboxysome</keyword>
<dbReference type="SUPFAM" id="SSF159133">
    <property type="entry name" value="EutN/CcmL-like"/>
    <property type="match status" value="1"/>
</dbReference>
<dbReference type="Proteomes" id="UP000034076">
    <property type="component" value="Unassembled WGS sequence"/>
</dbReference>
<protein>
    <submittedName>
        <fullName evidence="4">Ethanolamine utilization polyhedral-body-like protein EutN</fullName>
    </submittedName>
</protein>
<dbReference type="GO" id="GO:0031470">
    <property type="term" value="C:carboxysome"/>
    <property type="evidence" value="ECO:0007669"/>
    <property type="project" value="UniProtKB-SubCell"/>
</dbReference>
<dbReference type="OrthoDB" id="196195at2"/>
<dbReference type="Pfam" id="PF03319">
    <property type="entry name" value="EutN_CcmL"/>
    <property type="match status" value="1"/>
</dbReference>
<name>A0A0M2NB28_9FIRM</name>
<keyword evidence="3" id="KW-1283">Bacterial microcompartment</keyword>
<keyword evidence="5" id="KW-1185">Reference proteome</keyword>
<reference evidence="4 5" key="1">
    <citation type="submission" date="2015-04" db="EMBL/GenBank/DDBJ databases">
        <title>Draft genome sequence of bacteremic isolate Catabacter hongkongensis type strain HKU16T.</title>
        <authorList>
            <person name="Lau S.K."/>
            <person name="Teng J.L."/>
            <person name="Huang Y."/>
            <person name="Curreem S.O."/>
            <person name="Tsui S.K."/>
            <person name="Woo P.C."/>
        </authorList>
    </citation>
    <scope>NUCLEOTIDE SEQUENCE [LARGE SCALE GENOMIC DNA]</scope>
    <source>
        <strain evidence="4 5">HKU16</strain>
    </source>
</reference>
<dbReference type="InterPro" id="IPR004992">
    <property type="entry name" value="EutN_CcmL"/>
</dbReference>
<evidence type="ECO:0000256" key="2">
    <source>
        <dbReference type="ARBA" id="ARBA00023669"/>
    </source>
</evidence>
<dbReference type="PANTHER" id="PTHR36539:SF1">
    <property type="entry name" value="BACTERIAL MICROCOMPARTMENT SHELL VERTEX PROTEIN EUTN"/>
    <property type="match status" value="1"/>
</dbReference>
<dbReference type="InterPro" id="IPR036677">
    <property type="entry name" value="EutN_CcmL_sf"/>
</dbReference>
<dbReference type="PROSITE" id="PS51932">
    <property type="entry name" value="BMV"/>
    <property type="match status" value="1"/>
</dbReference>
<evidence type="ECO:0000313" key="4">
    <source>
        <dbReference type="EMBL" id="KKI49453.1"/>
    </source>
</evidence>
<comment type="subcellular location">
    <subcellularLocation>
        <location evidence="1">Carboxysome</location>
    </subcellularLocation>
</comment>